<dbReference type="KEGG" id="vg:14181845"/>
<dbReference type="InterPro" id="IPR021146">
    <property type="entry name" value="Phage_gp6-like_head-tail"/>
</dbReference>
<keyword evidence="2" id="KW-1185">Reference proteome</keyword>
<dbReference type="Pfam" id="PF05135">
    <property type="entry name" value="Phage_connect_1"/>
    <property type="match status" value="1"/>
</dbReference>
<evidence type="ECO:0000313" key="1">
    <source>
        <dbReference type="EMBL" id="AFH20634.1"/>
    </source>
</evidence>
<organism evidence="1 2">
    <name type="scientific">Escherichia phage HK446</name>
    <dbReference type="NCBI Taxonomy" id="1147145"/>
    <lineage>
        <taxon>Viruses</taxon>
        <taxon>Duplodnaviria</taxon>
        <taxon>Heunggongvirae</taxon>
        <taxon>Uroviricota</taxon>
        <taxon>Caudoviricetes</taxon>
        <taxon>Hendrixvirinae</taxon>
        <taxon>Kwaitsingvirus</taxon>
        <taxon>Kwaitsingvirus HK446</taxon>
    </lineage>
</organism>
<dbReference type="Proteomes" id="UP000010376">
    <property type="component" value="Segment"/>
</dbReference>
<dbReference type="OrthoDB" id="15776at10239"/>
<proteinExistence type="predicted"/>
<dbReference type="NCBIfam" id="TIGR01560">
    <property type="entry name" value="put_DNA_pack"/>
    <property type="match status" value="1"/>
</dbReference>
<dbReference type="InterPro" id="IPR047186">
    <property type="entry name" value="Gp6_gp15-like"/>
</dbReference>
<reference evidence="1 2" key="1">
    <citation type="submission" date="2011-11" db="EMBL/GenBank/DDBJ databases">
        <title>The genomes of several lambdoid coliphages.</title>
        <authorList>
            <person name="Refardt D."/>
            <person name="Gencoglu M."/>
            <person name="Kunzli-Gontarczyk M."/>
            <person name="Bruggmann R."/>
            <person name="Kropinski A.M."/>
        </authorList>
    </citation>
    <scope>NUCLEOTIDE SEQUENCE [LARGE SCALE GENOMIC DNA]</scope>
</reference>
<dbReference type="GeneID" id="14181845"/>
<name>K7P6N0_9CAUD</name>
<dbReference type="EMBL" id="JQ086372">
    <property type="protein sequence ID" value="AFH20634.1"/>
    <property type="molecule type" value="Genomic_DNA"/>
</dbReference>
<accession>K7P6N0</accession>
<dbReference type="InterPro" id="IPR006450">
    <property type="entry name" value="Phage_HK97_gp6-like"/>
</dbReference>
<protein>
    <submittedName>
        <fullName evidence="1">Head-tail connector I</fullName>
    </submittedName>
</protein>
<dbReference type="RefSeq" id="YP_007111959.1">
    <property type="nucleotide sequence ID" value="NC_019714.1"/>
</dbReference>
<evidence type="ECO:0000313" key="2">
    <source>
        <dbReference type="Proteomes" id="UP000010376"/>
    </source>
</evidence>
<sequence>MAIDVLDVIPLSLFKQQIEFEEDDRDELITLYAQAAFDYCMRWCDEPAWKVAADIPAAVKGAVLLVFADMFEHRTAQSEVQLYENAAAERMMFIHRNWRGKSEPEEGS</sequence>
<dbReference type="CDD" id="cd08051">
    <property type="entry name" value="gp6_gp15_like"/>
    <property type="match status" value="1"/>
</dbReference>
<dbReference type="Gene3D" id="1.10.3230.30">
    <property type="entry name" value="Phage gp6-like head-tail connector protein"/>
    <property type="match status" value="1"/>
</dbReference>
<gene>
    <name evidence="1" type="ORF">HK446_006</name>
</gene>